<dbReference type="EMBL" id="OZ034822">
    <property type="protein sequence ID" value="CAL1411396.1"/>
    <property type="molecule type" value="Genomic_DNA"/>
</dbReference>
<proteinExistence type="predicted"/>
<protein>
    <submittedName>
        <fullName evidence="2">Uncharacterized protein</fullName>
    </submittedName>
</protein>
<accession>A0AAV2GKU0</accession>
<name>A0AAV2GKU0_9ROSI</name>
<evidence type="ECO:0000256" key="1">
    <source>
        <dbReference type="SAM" id="MobiDB-lite"/>
    </source>
</evidence>
<feature type="compositionally biased region" description="Basic and acidic residues" evidence="1">
    <location>
        <begin position="43"/>
        <end position="57"/>
    </location>
</feature>
<keyword evidence="3" id="KW-1185">Reference proteome</keyword>
<feature type="compositionally biased region" description="Polar residues" evidence="1">
    <location>
        <begin position="20"/>
        <end position="42"/>
    </location>
</feature>
<feature type="region of interest" description="Disordered" evidence="1">
    <location>
        <begin position="1"/>
        <end position="119"/>
    </location>
</feature>
<organism evidence="2 3">
    <name type="scientific">Linum trigynum</name>
    <dbReference type="NCBI Taxonomy" id="586398"/>
    <lineage>
        <taxon>Eukaryota</taxon>
        <taxon>Viridiplantae</taxon>
        <taxon>Streptophyta</taxon>
        <taxon>Embryophyta</taxon>
        <taxon>Tracheophyta</taxon>
        <taxon>Spermatophyta</taxon>
        <taxon>Magnoliopsida</taxon>
        <taxon>eudicotyledons</taxon>
        <taxon>Gunneridae</taxon>
        <taxon>Pentapetalae</taxon>
        <taxon>rosids</taxon>
        <taxon>fabids</taxon>
        <taxon>Malpighiales</taxon>
        <taxon>Linaceae</taxon>
        <taxon>Linum</taxon>
    </lineage>
</organism>
<sequence>MEHGKVGASGQGNIVEGQARSGSRYNVLSQEEETTASSQQRVNLDRSHKEASREKFNQQRSTTATPAPKLHQVWVEKSAAHNSSLGETTGQKTSATPRSMPPTQEAPTPAEPNQTESSFVEHVTAADREKCSTKNLTGGNLTEGHAGARVENRNQLGDTPIAMQAMHTNPSNEEPISMSVDFENQAVSGNRDIIPTGVPPTSL</sequence>
<feature type="compositionally biased region" description="Polar residues" evidence="1">
    <location>
        <begin position="80"/>
        <end position="97"/>
    </location>
</feature>
<evidence type="ECO:0000313" key="3">
    <source>
        <dbReference type="Proteomes" id="UP001497516"/>
    </source>
</evidence>
<evidence type="ECO:0000313" key="2">
    <source>
        <dbReference type="EMBL" id="CAL1411396.1"/>
    </source>
</evidence>
<feature type="compositionally biased region" description="Low complexity" evidence="1">
    <location>
        <begin position="101"/>
        <end position="112"/>
    </location>
</feature>
<gene>
    <name evidence="2" type="ORF">LTRI10_LOCUS50755</name>
</gene>
<reference evidence="2 3" key="1">
    <citation type="submission" date="2024-04" db="EMBL/GenBank/DDBJ databases">
        <authorList>
            <person name="Fracassetti M."/>
        </authorList>
    </citation>
    <scope>NUCLEOTIDE SEQUENCE [LARGE SCALE GENOMIC DNA]</scope>
</reference>
<dbReference type="Proteomes" id="UP001497516">
    <property type="component" value="Chromosome 9"/>
</dbReference>
<dbReference type="AlphaFoldDB" id="A0AAV2GKU0"/>